<organism evidence="2 3">
    <name type="scientific">Sulfurimonas crateris</name>
    <dbReference type="NCBI Taxonomy" id="2574727"/>
    <lineage>
        <taxon>Bacteria</taxon>
        <taxon>Pseudomonadati</taxon>
        <taxon>Campylobacterota</taxon>
        <taxon>Epsilonproteobacteria</taxon>
        <taxon>Campylobacterales</taxon>
        <taxon>Sulfurimonadaceae</taxon>
        <taxon>Sulfurimonas</taxon>
    </lineage>
</organism>
<gene>
    <name evidence="2" type="ORF">FCU45_04120</name>
</gene>
<name>A0A4U2Z6I5_9BACT</name>
<evidence type="ECO:0000313" key="3">
    <source>
        <dbReference type="Proteomes" id="UP000309561"/>
    </source>
</evidence>
<feature type="transmembrane region" description="Helical" evidence="1">
    <location>
        <begin position="16"/>
        <end position="36"/>
    </location>
</feature>
<dbReference type="AlphaFoldDB" id="A0A4U2Z6I5"/>
<keyword evidence="1" id="KW-1133">Transmembrane helix</keyword>
<evidence type="ECO:0000313" key="2">
    <source>
        <dbReference type="EMBL" id="TKI69809.1"/>
    </source>
</evidence>
<proteinExistence type="predicted"/>
<feature type="transmembrane region" description="Helical" evidence="1">
    <location>
        <begin position="48"/>
        <end position="68"/>
    </location>
</feature>
<dbReference type="RefSeq" id="WP_137012587.1">
    <property type="nucleotide sequence ID" value="NZ_SZPX01000003.1"/>
</dbReference>
<reference evidence="2 3" key="1">
    <citation type="submission" date="2019-04" db="EMBL/GenBank/DDBJ databases">
        <title>Sulfurimonas crateris sp. nov. a facultative anaerobic sulfur-oxidizing chemolithautotrophic bacterium isolated from a terrestrial mud vulcano.</title>
        <authorList>
            <person name="Ratnikova N.M."/>
            <person name="Slobodkin A.I."/>
            <person name="Merkel A.Y."/>
            <person name="Novikov A."/>
            <person name="Bonch-Osmolovskaya E.A."/>
            <person name="Slobodkina G.B."/>
        </authorList>
    </citation>
    <scope>NUCLEOTIDE SEQUENCE [LARGE SCALE GENOMIC DNA]</scope>
    <source>
        <strain evidence="2 3">SN118</strain>
    </source>
</reference>
<keyword evidence="1" id="KW-0472">Membrane</keyword>
<protein>
    <submittedName>
        <fullName evidence="2">Uncharacterized protein</fullName>
    </submittedName>
</protein>
<feature type="transmembrane region" description="Helical" evidence="1">
    <location>
        <begin position="80"/>
        <end position="97"/>
    </location>
</feature>
<dbReference type="Proteomes" id="UP000309561">
    <property type="component" value="Unassembled WGS sequence"/>
</dbReference>
<keyword evidence="1" id="KW-0812">Transmembrane</keyword>
<accession>A0A4U2Z6I5</accession>
<sequence length="107" mass="12425">MNNDLLVKFLPFFDSVWFWIIAIVISFFWGFVDIDYIDKEKNNFKTKANYFVSGFLSSILGWFSLYILFANVAKQEFDNFNIALLIVAVAGISGYGYKTSNWFGKDK</sequence>
<keyword evidence="3" id="KW-1185">Reference proteome</keyword>
<evidence type="ECO:0000256" key="1">
    <source>
        <dbReference type="SAM" id="Phobius"/>
    </source>
</evidence>
<comment type="caution">
    <text evidence="2">The sequence shown here is derived from an EMBL/GenBank/DDBJ whole genome shotgun (WGS) entry which is preliminary data.</text>
</comment>
<dbReference type="EMBL" id="SZPX01000003">
    <property type="protein sequence ID" value="TKI69809.1"/>
    <property type="molecule type" value="Genomic_DNA"/>
</dbReference>